<evidence type="ECO:0000313" key="2">
    <source>
        <dbReference type="EMBL" id="KAF7671063.1"/>
    </source>
</evidence>
<reference evidence="2" key="2">
    <citation type="submission" date="2020-08" db="EMBL/GenBank/DDBJ databases">
        <title>Draft Genome Sequence of Cumin Blight Pathogen Alternaria burnsii.</title>
        <authorList>
            <person name="Feng Z."/>
        </authorList>
    </citation>
    <scope>NUCLEOTIDE SEQUENCE</scope>
    <source>
        <strain evidence="2">CBS107.38</strain>
    </source>
</reference>
<accession>A0A8H7AWN8</accession>
<dbReference type="GeneID" id="62209069"/>
<name>A0A8H7AWN8_9PLEO</name>
<feature type="chain" id="PRO_5034618083" description="Cyanovirin-N domain-containing protein" evidence="1">
    <location>
        <begin position="21"/>
        <end position="150"/>
    </location>
</feature>
<protein>
    <recommendedName>
        <fullName evidence="4">Cyanovirin-N domain-containing protein</fullName>
    </recommendedName>
</protein>
<keyword evidence="1" id="KW-0732">Signal</keyword>
<evidence type="ECO:0000313" key="3">
    <source>
        <dbReference type="Proteomes" id="UP000596902"/>
    </source>
</evidence>
<proteinExistence type="predicted"/>
<evidence type="ECO:0008006" key="4">
    <source>
        <dbReference type="Google" id="ProtNLM"/>
    </source>
</evidence>
<gene>
    <name evidence="2" type="ORF">GT037_010844</name>
</gene>
<dbReference type="AlphaFoldDB" id="A0A8H7AWN8"/>
<feature type="signal peptide" evidence="1">
    <location>
        <begin position="1"/>
        <end position="20"/>
    </location>
</feature>
<comment type="caution">
    <text evidence="2">The sequence shown here is derived from an EMBL/GenBank/DDBJ whole genome shotgun (WGS) entry which is preliminary data.</text>
</comment>
<dbReference type="RefSeq" id="XP_038781445.1">
    <property type="nucleotide sequence ID" value="XM_038935891.1"/>
</dbReference>
<dbReference type="EMBL" id="JAAABM010000025">
    <property type="protein sequence ID" value="KAF7671063.1"/>
    <property type="molecule type" value="Genomic_DNA"/>
</dbReference>
<reference evidence="2" key="1">
    <citation type="submission" date="2020-01" db="EMBL/GenBank/DDBJ databases">
        <authorList>
            <person name="Feng Z.H.Z."/>
        </authorList>
    </citation>
    <scope>NUCLEOTIDE SEQUENCE</scope>
    <source>
        <strain evidence="2">CBS107.38</strain>
    </source>
</reference>
<organism evidence="2 3">
    <name type="scientific">Alternaria burnsii</name>
    <dbReference type="NCBI Taxonomy" id="1187904"/>
    <lineage>
        <taxon>Eukaryota</taxon>
        <taxon>Fungi</taxon>
        <taxon>Dikarya</taxon>
        <taxon>Ascomycota</taxon>
        <taxon>Pezizomycotina</taxon>
        <taxon>Dothideomycetes</taxon>
        <taxon>Pleosporomycetidae</taxon>
        <taxon>Pleosporales</taxon>
        <taxon>Pleosporineae</taxon>
        <taxon>Pleosporaceae</taxon>
        <taxon>Alternaria</taxon>
        <taxon>Alternaria sect. Alternaria</taxon>
    </lineage>
</organism>
<evidence type="ECO:0000256" key="1">
    <source>
        <dbReference type="SAM" id="SignalP"/>
    </source>
</evidence>
<sequence>MKFPTLLAVVAATLPMAALADFDMWESTAVFVGPLKVTQPYIEYGKALCEGRGTMAFNDIKTLWCNHRIKFTNGCAIIKNCAKEGNVHQIKNGEKLGDLEDCGGGKRGECFAWHEAASGKSCSGREGRLSYGRVACKTSFFDGKNALGEM</sequence>
<keyword evidence="3" id="KW-1185">Reference proteome</keyword>
<dbReference type="Proteomes" id="UP000596902">
    <property type="component" value="Unassembled WGS sequence"/>
</dbReference>